<dbReference type="Proteomes" id="UP000316079">
    <property type="component" value="Unassembled WGS sequence"/>
</dbReference>
<feature type="region of interest" description="Disordered" evidence="1">
    <location>
        <begin position="197"/>
        <end position="505"/>
    </location>
</feature>
<dbReference type="PANTHER" id="PTHR15871">
    <property type="entry name" value="PH DOMAIN-CONTAINING PROTEIN"/>
    <property type="match status" value="1"/>
</dbReference>
<proteinExistence type="predicted"/>
<dbReference type="Pfam" id="PF00169">
    <property type="entry name" value="PH"/>
    <property type="match status" value="1"/>
</dbReference>
<evidence type="ECO:0000313" key="4">
    <source>
        <dbReference type="Proteomes" id="UP000316079"/>
    </source>
</evidence>
<evidence type="ECO:0000256" key="1">
    <source>
        <dbReference type="SAM" id="MobiDB-lite"/>
    </source>
</evidence>
<dbReference type="Gene3D" id="2.30.29.30">
    <property type="entry name" value="Pleckstrin-homology domain (PH domain)/Phosphotyrosine-binding domain (PTB)"/>
    <property type="match status" value="1"/>
</dbReference>
<dbReference type="SMART" id="SM00233">
    <property type="entry name" value="PH"/>
    <property type="match status" value="1"/>
</dbReference>
<keyword evidence="4" id="KW-1185">Reference proteome</keyword>
<gene>
    <name evidence="3" type="ORF">DNTS_028480</name>
</gene>
<sequence length="505" mass="57742">MKLCSCPTSFSTQGVKEEPTQRLELRSAEKAGWLKKSSGKFLSGYKDRYIQLDRTVIAIYENEELTTCLEKLDLDNFDSCHDLKSAFKKKHRLVLIRSPKSGNKIHDVKLQAPSPEEKEAWIKAFCEGISKAKNKILDEVKVDQTCSLEHVTRNRPKGNRGRRPPTRVHMKEVANVASDGILRLDLDGEVTMLNGTHSLSEKEVKPTEQPLTINKITEEETDLEITQQRNTLNPPIPPSKETNKQDEVKNEEQIPQKIFTPPVPPSKENKPREINTEDEVGNGEPVPQKNILTAPTPPSKESKPKERDIEDEVKNEEQVKQRKILTPPVPPSKENKPREINTEDEVRNEEPMPQKNILTPPTPPSKESKPKERDIEDEVKNEEQVKQRKILTPPVPPSKENKPREINTEDEVRNEEPMPQKNILTPPTPPSKESKPKERDIEDEVKNEEQVKQRKILTPPVPPSKENKPREINTEDEVRNEEPMPQKNILTPPTPPSKESKPKER</sequence>
<evidence type="ECO:0000259" key="2">
    <source>
        <dbReference type="PROSITE" id="PS50003"/>
    </source>
</evidence>
<dbReference type="PROSITE" id="PS50003">
    <property type="entry name" value="PH_DOMAIN"/>
    <property type="match status" value="1"/>
</dbReference>
<dbReference type="InterPro" id="IPR001849">
    <property type="entry name" value="PH_domain"/>
</dbReference>
<dbReference type="InterPro" id="IPR011993">
    <property type="entry name" value="PH-like_dom_sf"/>
</dbReference>
<dbReference type="EMBL" id="SRMA01025189">
    <property type="protein sequence ID" value="TRY98118.1"/>
    <property type="molecule type" value="Genomic_DNA"/>
</dbReference>
<comment type="caution">
    <text evidence="3">The sequence shown here is derived from an EMBL/GenBank/DDBJ whole genome shotgun (WGS) entry which is preliminary data.</text>
</comment>
<protein>
    <recommendedName>
        <fullName evidence="2">PH domain-containing protein</fullName>
    </recommendedName>
</protein>
<dbReference type="PANTHER" id="PTHR15871:SF2">
    <property type="entry name" value="PLECKSTRIN HOMOLOGY DOMAIN-CONTAINING FAMILY O MEMBER 2"/>
    <property type="match status" value="1"/>
</dbReference>
<feature type="compositionally biased region" description="Basic and acidic residues" evidence="1">
    <location>
        <begin position="333"/>
        <end position="352"/>
    </location>
</feature>
<accession>A0A553R7H2</accession>
<feature type="domain" description="PH" evidence="2">
    <location>
        <begin position="27"/>
        <end position="130"/>
    </location>
</feature>
<feature type="compositionally biased region" description="Basic and acidic residues" evidence="1">
    <location>
        <begin position="399"/>
        <end position="418"/>
    </location>
</feature>
<organism evidence="3 4">
    <name type="scientific">Danionella cerebrum</name>
    <dbReference type="NCBI Taxonomy" id="2873325"/>
    <lineage>
        <taxon>Eukaryota</taxon>
        <taxon>Metazoa</taxon>
        <taxon>Chordata</taxon>
        <taxon>Craniata</taxon>
        <taxon>Vertebrata</taxon>
        <taxon>Euteleostomi</taxon>
        <taxon>Actinopterygii</taxon>
        <taxon>Neopterygii</taxon>
        <taxon>Teleostei</taxon>
        <taxon>Ostariophysi</taxon>
        <taxon>Cypriniformes</taxon>
        <taxon>Danionidae</taxon>
        <taxon>Danioninae</taxon>
        <taxon>Danionella</taxon>
    </lineage>
</organism>
<evidence type="ECO:0000313" key="3">
    <source>
        <dbReference type="EMBL" id="TRY98118.1"/>
    </source>
</evidence>
<feature type="compositionally biased region" description="Polar residues" evidence="1">
    <location>
        <begin position="224"/>
        <end position="233"/>
    </location>
</feature>
<name>A0A553R7H2_9TELE</name>
<dbReference type="GO" id="GO:0071888">
    <property type="term" value="P:macrophage apoptotic process"/>
    <property type="evidence" value="ECO:0007669"/>
    <property type="project" value="TreeGrafter"/>
</dbReference>
<dbReference type="AlphaFoldDB" id="A0A553R7H2"/>
<dbReference type="OrthoDB" id="8860305at2759"/>
<dbReference type="SUPFAM" id="SSF50729">
    <property type="entry name" value="PH domain-like"/>
    <property type="match status" value="1"/>
</dbReference>
<reference evidence="3 4" key="1">
    <citation type="journal article" date="2019" name="Sci. Data">
        <title>Hybrid genome assembly and annotation of Danionella translucida.</title>
        <authorList>
            <person name="Kadobianskyi M."/>
            <person name="Schulze L."/>
            <person name="Schuelke M."/>
            <person name="Judkewitz B."/>
        </authorList>
    </citation>
    <scope>NUCLEOTIDE SEQUENCE [LARGE SCALE GENOMIC DNA]</scope>
    <source>
        <strain evidence="3 4">Bolton</strain>
    </source>
</reference>
<feature type="compositionally biased region" description="Basic and acidic residues" evidence="1">
    <location>
        <begin position="241"/>
        <end position="254"/>
    </location>
</feature>
<feature type="non-terminal residue" evidence="3">
    <location>
        <position position="505"/>
    </location>
</feature>
<dbReference type="InterPro" id="IPR043448">
    <property type="entry name" value="PKHO1/2"/>
</dbReference>
<feature type="compositionally biased region" description="Basic and acidic residues" evidence="1">
    <location>
        <begin position="465"/>
        <end position="484"/>
    </location>
</feature>